<gene>
    <name evidence="2" type="ORF">HYH02_000029</name>
</gene>
<dbReference type="PANTHER" id="PTHR47420:SF3">
    <property type="entry name" value="HISTONE-LYSINE N-METHYLTRANSFERASE ASHR2"/>
    <property type="match status" value="1"/>
</dbReference>
<accession>A0A835WNJ4</accession>
<feature type="compositionally biased region" description="Acidic residues" evidence="1">
    <location>
        <begin position="132"/>
        <end position="141"/>
    </location>
</feature>
<evidence type="ECO:0000313" key="3">
    <source>
        <dbReference type="Proteomes" id="UP000613740"/>
    </source>
</evidence>
<dbReference type="AlphaFoldDB" id="A0A835WNJ4"/>
<dbReference type="InterPro" id="IPR046341">
    <property type="entry name" value="SET_dom_sf"/>
</dbReference>
<keyword evidence="3" id="KW-1185">Reference proteome</keyword>
<feature type="compositionally biased region" description="Low complexity" evidence="1">
    <location>
        <begin position="111"/>
        <end position="131"/>
    </location>
</feature>
<name>A0A835WNJ4_9CHLO</name>
<organism evidence="2 3">
    <name type="scientific">Chlamydomonas schloesseri</name>
    <dbReference type="NCBI Taxonomy" id="2026947"/>
    <lineage>
        <taxon>Eukaryota</taxon>
        <taxon>Viridiplantae</taxon>
        <taxon>Chlorophyta</taxon>
        <taxon>core chlorophytes</taxon>
        <taxon>Chlorophyceae</taxon>
        <taxon>CS clade</taxon>
        <taxon>Chlamydomonadales</taxon>
        <taxon>Chlamydomonadaceae</taxon>
        <taxon>Chlamydomonas</taxon>
    </lineage>
</organism>
<comment type="caution">
    <text evidence="2">The sequence shown here is derived from an EMBL/GenBank/DDBJ whole genome shotgun (WGS) entry which is preliminary data.</text>
</comment>
<evidence type="ECO:0000313" key="2">
    <source>
        <dbReference type="EMBL" id="KAG2449925.1"/>
    </source>
</evidence>
<dbReference type="InterPro" id="IPR044238">
    <property type="entry name" value="ASHR2-like"/>
</dbReference>
<dbReference type="Proteomes" id="UP000613740">
    <property type="component" value="Unassembled WGS sequence"/>
</dbReference>
<dbReference type="PANTHER" id="PTHR47420">
    <property type="entry name" value="HISTONE-LYSINE N-METHYLTRANSFERASE ASHR2"/>
    <property type="match status" value="1"/>
</dbReference>
<feature type="region of interest" description="Disordered" evidence="1">
    <location>
        <begin position="275"/>
        <end position="321"/>
    </location>
</feature>
<protein>
    <recommendedName>
        <fullName evidence="4">SET domain-containing protein</fullName>
    </recommendedName>
</protein>
<evidence type="ECO:0000256" key="1">
    <source>
        <dbReference type="SAM" id="MobiDB-lite"/>
    </source>
</evidence>
<feature type="region of interest" description="Disordered" evidence="1">
    <location>
        <begin position="178"/>
        <end position="199"/>
    </location>
</feature>
<proteinExistence type="predicted"/>
<dbReference type="EMBL" id="JAEHOD010000012">
    <property type="protein sequence ID" value="KAG2449925.1"/>
    <property type="molecule type" value="Genomic_DNA"/>
</dbReference>
<dbReference type="SUPFAM" id="SSF82199">
    <property type="entry name" value="SET domain"/>
    <property type="match status" value="1"/>
</dbReference>
<sequence length="424" mass="44910">MCRAYARLAVMGLPADEHAQLRFLLHAVALKHTQSPEAATRYAALLDLVGQPGEADRAQAARFAPFLAEALSGAGVLPPALDVEELAALLVKEQLNSYGVLASPQQQKLRQQLKQAGAAAAGPSGNAAPGASDEDEEDEEERMLRGSAIYSQASLINHECLPNVARYDYFDCPRPHEAGASSSFASSTDRSPSPSSASVAAAAALGPPAGGASALPLPAGVPGPTHVAFRAVHDLPAGTELAQSYVPLHWGLLERQLQCREVYGFACTCPRCQTESQWSDDEEGEEDEDNGDVENQEGAEDEGDDAGAEGMEEDGDGKPVAAAVDAGSDEMEMEELMRPITAPPGEEGPLESNYLHLFLLKYMCPRPGCHGTAAPPAPGSGLLECNVCGGCRSEQQFLKELERTRREEQRAAAARTRVRAGGRR</sequence>
<dbReference type="OrthoDB" id="265717at2759"/>
<reference evidence="2" key="1">
    <citation type="journal article" date="2020" name="bioRxiv">
        <title>Comparative genomics of Chlamydomonas.</title>
        <authorList>
            <person name="Craig R.J."/>
            <person name="Hasan A.R."/>
            <person name="Ness R.W."/>
            <person name="Keightley P.D."/>
        </authorList>
    </citation>
    <scope>NUCLEOTIDE SEQUENCE</scope>
    <source>
        <strain evidence="2">CCAP 11/173</strain>
    </source>
</reference>
<feature type="region of interest" description="Disordered" evidence="1">
    <location>
        <begin position="111"/>
        <end position="144"/>
    </location>
</feature>
<evidence type="ECO:0008006" key="4">
    <source>
        <dbReference type="Google" id="ProtNLM"/>
    </source>
</evidence>
<feature type="compositionally biased region" description="Acidic residues" evidence="1">
    <location>
        <begin position="278"/>
        <end position="315"/>
    </location>
</feature>
<dbReference type="Gene3D" id="2.170.270.10">
    <property type="entry name" value="SET domain"/>
    <property type="match status" value="1"/>
</dbReference>